<feature type="compositionally biased region" description="Polar residues" evidence="13">
    <location>
        <begin position="288"/>
        <end position="313"/>
    </location>
</feature>
<keyword evidence="7" id="KW-0788">Thiol protease</keyword>
<dbReference type="FunFam" id="3.90.70.40:FF:000005">
    <property type="entry name" value="Ataxin 3"/>
    <property type="match status" value="1"/>
</dbReference>
<evidence type="ECO:0000256" key="10">
    <source>
        <dbReference type="ARBA" id="ARBA00023242"/>
    </source>
</evidence>
<evidence type="ECO:0000256" key="5">
    <source>
        <dbReference type="ARBA" id="ARBA00022786"/>
    </source>
</evidence>
<evidence type="ECO:0000256" key="8">
    <source>
        <dbReference type="ARBA" id="ARBA00023015"/>
    </source>
</evidence>
<keyword evidence="9" id="KW-0804">Transcription</keyword>
<dbReference type="PRINTS" id="PR01233">
    <property type="entry name" value="JOSEPHIN"/>
</dbReference>
<evidence type="ECO:0000313" key="16">
    <source>
        <dbReference type="Proteomes" id="UP001209878"/>
    </source>
</evidence>
<dbReference type="PROSITE" id="PS50330">
    <property type="entry name" value="UIM"/>
    <property type="match status" value="1"/>
</dbReference>
<protein>
    <recommendedName>
        <fullName evidence="3">ubiquitinyl hydrolase 1</fullName>
        <ecNumber evidence="3">3.4.19.12</ecNumber>
    </recommendedName>
</protein>
<feature type="compositionally biased region" description="Low complexity" evidence="13">
    <location>
        <begin position="258"/>
        <end position="274"/>
    </location>
</feature>
<organism evidence="15 16">
    <name type="scientific">Ridgeia piscesae</name>
    <name type="common">Tubeworm</name>
    <dbReference type="NCBI Taxonomy" id="27915"/>
    <lineage>
        <taxon>Eukaryota</taxon>
        <taxon>Metazoa</taxon>
        <taxon>Spiralia</taxon>
        <taxon>Lophotrochozoa</taxon>
        <taxon>Annelida</taxon>
        <taxon>Polychaeta</taxon>
        <taxon>Sedentaria</taxon>
        <taxon>Canalipalpata</taxon>
        <taxon>Sabellida</taxon>
        <taxon>Siboglinidae</taxon>
        <taxon>Ridgeia</taxon>
    </lineage>
</organism>
<dbReference type="PANTHER" id="PTHR14159:SF0">
    <property type="entry name" value="ATAXIN-3-RELATED"/>
    <property type="match status" value="1"/>
</dbReference>
<dbReference type="Gene3D" id="3.90.70.40">
    <property type="match status" value="1"/>
</dbReference>
<comment type="caution">
    <text evidence="15">The sequence shown here is derived from an EMBL/GenBank/DDBJ whole genome shotgun (WGS) entry which is preliminary data.</text>
</comment>
<name>A0AAD9NWU3_RIDPI</name>
<feature type="active site" description="Nucleophile" evidence="11">
    <location>
        <position position="13"/>
    </location>
</feature>
<proteinExistence type="predicted"/>
<evidence type="ECO:0000256" key="4">
    <source>
        <dbReference type="ARBA" id="ARBA00022670"/>
    </source>
</evidence>
<keyword evidence="8" id="KW-0805">Transcription regulation</keyword>
<evidence type="ECO:0000256" key="9">
    <source>
        <dbReference type="ARBA" id="ARBA00023163"/>
    </source>
</evidence>
<dbReference type="GO" id="GO:0016579">
    <property type="term" value="P:protein deubiquitination"/>
    <property type="evidence" value="ECO:0007669"/>
    <property type="project" value="InterPro"/>
</dbReference>
<comment type="subcellular location">
    <subcellularLocation>
        <location evidence="2">Nucleus</location>
    </subcellularLocation>
</comment>
<evidence type="ECO:0000256" key="13">
    <source>
        <dbReference type="SAM" id="MobiDB-lite"/>
    </source>
</evidence>
<comment type="catalytic activity">
    <reaction evidence="1">
        <text>Thiol-dependent hydrolysis of ester, thioester, amide, peptide and isopeptide bonds formed by the C-terminal Gly of ubiquitin (a 76-residue protein attached to proteins as an intracellular targeting signal).</text>
        <dbReference type="EC" id="3.4.19.12"/>
    </reaction>
</comment>
<feature type="active site" evidence="12">
    <location>
        <position position="120"/>
    </location>
</feature>
<dbReference type="FunFam" id="1.10.287.10:FF:000023">
    <property type="entry name" value="Ataxin 3 variant ref"/>
    <property type="match status" value="1"/>
</dbReference>
<keyword evidence="16" id="KW-1185">Reference proteome</keyword>
<evidence type="ECO:0000259" key="14">
    <source>
        <dbReference type="PROSITE" id="PS50957"/>
    </source>
</evidence>
<feature type="region of interest" description="Disordered" evidence="13">
    <location>
        <begin position="248"/>
        <end position="313"/>
    </location>
</feature>
<dbReference type="EC" id="3.4.19.12" evidence="3"/>
<sequence>MNTACLQQEGSLCAQHCLNALLQGNYFTAVDLADIAKQLDESERQQMAEAGTDSAEYRRFLQQPSNNFDDSGYFSVQVLATALRVWDLEFLPFNSSDAVAAAARTNPRTQNAYICNFRDHWFSVRKLGHQWFNLNSLLTGPELISDTYLTLFLTQLQQEGYSIFVVVGQLPQCEADDLLKIMPAIQMVKPQLLSDVADKGVVSSDDDVQRALDESQLLAAEEEELQAAIALSMQDFVLVAGSNRHRAVETGTREPAGASTVATTSTDDTVPPSTEEVRKKRLAFLQKVENQPTDASNEVTDSACGNDTRTLGE</sequence>
<dbReference type="PROSITE" id="PS50957">
    <property type="entry name" value="JOSEPHIN"/>
    <property type="match status" value="1"/>
</dbReference>
<dbReference type="GO" id="GO:0004843">
    <property type="term" value="F:cysteine-type deubiquitinase activity"/>
    <property type="evidence" value="ECO:0007669"/>
    <property type="project" value="UniProtKB-EC"/>
</dbReference>
<accession>A0AAD9NWU3</accession>
<dbReference type="InterPro" id="IPR003903">
    <property type="entry name" value="UIM_dom"/>
</dbReference>
<dbReference type="InterPro" id="IPR033865">
    <property type="entry name" value="Ataxin-3"/>
</dbReference>
<evidence type="ECO:0000256" key="1">
    <source>
        <dbReference type="ARBA" id="ARBA00000707"/>
    </source>
</evidence>
<evidence type="ECO:0000256" key="12">
    <source>
        <dbReference type="PROSITE-ProRule" id="PRU00331"/>
    </source>
</evidence>
<evidence type="ECO:0000256" key="11">
    <source>
        <dbReference type="PIRSR" id="PIRSR633865-1"/>
    </source>
</evidence>
<reference evidence="15" key="1">
    <citation type="journal article" date="2023" name="Mol. Biol. Evol.">
        <title>Third-Generation Sequencing Reveals the Adaptive Role of the Epigenome in Three Deep-Sea Polychaetes.</title>
        <authorList>
            <person name="Perez M."/>
            <person name="Aroh O."/>
            <person name="Sun Y."/>
            <person name="Lan Y."/>
            <person name="Juniper S.K."/>
            <person name="Young C.R."/>
            <person name="Angers B."/>
            <person name="Qian P.Y."/>
        </authorList>
    </citation>
    <scope>NUCLEOTIDE SEQUENCE</scope>
    <source>
        <strain evidence="15">R07B-5</strain>
    </source>
</reference>
<feature type="active site" evidence="11 12">
    <location>
        <position position="135"/>
    </location>
</feature>
<keyword evidence="10" id="KW-0539">Nucleus</keyword>
<keyword evidence="6 12" id="KW-0378">Hydrolase</keyword>
<evidence type="ECO:0000256" key="6">
    <source>
        <dbReference type="ARBA" id="ARBA00022801"/>
    </source>
</evidence>
<dbReference type="InterPro" id="IPR006155">
    <property type="entry name" value="Josephin"/>
</dbReference>
<dbReference type="GO" id="GO:0006508">
    <property type="term" value="P:proteolysis"/>
    <property type="evidence" value="ECO:0007669"/>
    <property type="project" value="UniProtKB-KW"/>
</dbReference>
<dbReference type="Gene3D" id="1.10.287.10">
    <property type="entry name" value="S15/NS1, RNA-binding"/>
    <property type="match status" value="1"/>
</dbReference>
<dbReference type="SMART" id="SM01246">
    <property type="entry name" value="Josephin"/>
    <property type="match status" value="1"/>
</dbReference>
<dbReference type="PANTHER" id="PTHR14159">
    <property type="entry name" value="ATAXIN-3-RELATED"/>
    <property type="match status" value="1"/>
</dbReference>
<gene>
    <name evidence="15" type="ORF">NP493_293g04061</name>
</gene>
<feature type="active site" evidence="12">
    <location>
        <position position="13"/>
    </location>
</feature>
<feature type="active site" description="Proton acceptor" evidence="11">
    <location>
        <position position="120"/>
    </location>
</feature>
<dbReference type="EMBL" id="JAODUO010000292">
    <property type="protein sequence ID" value="KAK2183897.1"/>
    <property type="molecule type" value="Genomic_DNA"/>
</dbReference>
<dbReference type="Proteomes" id="UP001209878">
    <property type="component" value="Unassembled WGS sequence"/>
</dbReference>
<keyword evidence="5" id="KW-0833">Ubl conjugation pathway</keyword>
<keyword evidence="4" id="KW-0645">Protease</keyword>
<dbReference type="AlphaFoldDB" id="A0AAD9NWU3"/>
<dbReference type="GO" id="GO:0005634">
    <property type="term" value="C:nucleus"/>
    <property type="evidence" value="ECO:0007669"/>
    <property type="project" value="UniProtKB-SubCell"/>
</dbReference>
<evidence type="ECO:0000256" key="2">
    <source>
        <dbReference type="ARBA" id="ARBA00004123"/>
    </source>
</evidence>
<evidence type="ECO:0000313" key="15">
    <source>
        <dbReference type="EMBL" id="KAK2183897.1"/>
    </source>
</evidence>
<evidence type="ECO:0000256" key="7">
    <source>
        <dbReference type="ARBA" id="ARBA00022807"/>
    </source>
</evidence>
<evidence type="ECO:0000256" key="3">
    <source>
        <dbReference type="ARBA" id="ARBA00012759"/>
    </source>
</evidence>
<dbReference type="Pfam" id="PF02099">
    <property type="entry name" value="Josephin"/>
    <property type="match status" value="1"/>
</dbReference>
<feature type="domain" description="Josephin" evidence="14">
    <location>
        <begin position="1"/>
        <end position="181"/>
    </location>
</feature>